<dbReference type="EMBL" id="CM007900">
    <property type="protein sequence ID" value="OTG09111.1"/>
    <property type="molecule type" value="Genomic_DNA"/>
</dbReference>
<dbReference type="InParanoid" id="A0A251TGN0"/>
<name>A0A251TGN0_HELAN</name>
<keyword evidence="1" id="KW-0472">Membrane</keyword>
<feature type="transmembrane region" description="Helical" evidence="1">
    <location>
        <begin position="49"/>
        <end position="71"/>
    </location>
</feature>
<dbReference type="Proteomes" id="UP000215914">
    <property type="component" value="Chromosome 11"/>
</dbReference>
<keyword evidence="1" id="KW-1133">Transmembrane helix</keyword>
<organism evidence="2 3">
    <name type="scientific">Helianthus annuus</name>
    <name type="common">Common sunflower</name>
    <dbReference type="NCBI Taxonomy" id="4232"/>
    <lineage>
        <taxon>Eukaryota</taxon>
        <taxon>Viridiplantae</taxon>
        <taxon>Streptophyta</taxon>
        <taxon>Embryophyta</taxon>
        <taxon>Tracheophyta</taxon>
        <taxon>Spermatophyta</taxon>
        <taxon>Magnoliopsida</taxon>
        <taxon>eudicotyledons</taxon>
        <taxon>Gunneridae</taxon>
        <taxon>Pentapetalae</taxon>
        <taxon>asterids</taxon>
        <taxon>campanulids</taxon>
        <taxon>Asterales</taxon>
        <taxon>Asteraceae</taxon>
        <taxon>Asteroideae</taxon>
        <taxon>Heliantheae alliance</taxon>
        <taxon>Heliantheae</taxon>
        <taxon>Helianthus</taxon>
    </lineage>
</organism>
<evidence type="ECO:0000313" key="3">
    <source>
        <dbReference type="Proteomes" id="UP000215914"/>
    </source>
</evidence>
<keyword evidence="1" id="KW-0812">Transmembrane</keyword>
<proteinExistence type="predicted"/>
<evidence type="ECO:0000313" key="2">
    <source>
        <dbReference type="EMBL" id="OTG09111.1"/>
    </source>
</evidence>
<sequence length="83" mass="10021">MFRQFTRQHKPNRRLNLTRSNRRLLVVSREPRRLLREFFEYIVDETIDFVGFAALFYLLFLLIGSGCGFFWKLFLGFGWLLIG</sequence>
<evidence type="ECO:0000256" key="1">
    <source>
        <dbReference type="SAM" id="Phobius"/>
    </source>
</evidence>
<accession>A0A251TGN0</accession>
<protein>
    <submittedName>
        <fullName evidence="2">Uncharacterized protein</fullName>
    </submittedName>
</protein>
<gene>
    <name evidence="2" type="ORF">HannXRQ_Chr11g0349341</name>
</gene>
<dbReference type="AlphaFoldDB" id="A0A251TGN0"/>
<keyword evidence="3" id="KW-1185">Reference proteome</keyword>
<reference evidence="3" key="1">
    <citation type="journal article" date="2017" name="Nature">
        <title>The sunflower genome provides insights into oil metabolism, flowering and Asterid evolution.</title>
        <authorList>
            <person name="Badouin H."/>
            <person name="Gouzy J."/>
            <person name="Grassa C.J."/>
            <person name="Murat F."/>
            <person name="Staton S.E."/>
            <person name="Cottret L."/>
            <person name="Lelandais-Briere C."/>
            <person name="Owens G.L."/>
            <person name="Carrere S."/>
            <person name="Mayjonade B."/>
            <person name="Legrand L."/>
            <person name="Gill N."/>
            <person name="Kane N.C."/>
            <person name="Bowers J.E."/>
            <person name="Hubner S."/>
            <person name="Bellec A."/>
            <person name="Berard A."/>
            <person name="Berges H."/>
            <person name="Blanchet N."/>
            <person name="Boniface M.C."/>
            <person name="Brunel D."/>
            <person name="Catrice O."/>
            <person name="Chaidir N."/>
            <person name="Claudel C."/>
            <person name="Donnadieu C."/>
            <person name="Faraut T."/>
            <person name="Fievet G."/>
            <person name="Helmstetter N."/>
            <person name="King M."/>
            <person name="Knapp S.J."/>
            <person name="Lai Z."/>
            <person name="Le Paslier M.C."/>
            <person name="Lippi Y."/>
            <person name="Lorenzon L."/>
            <person name="Mandel J.R."/>
            <person name="Marage G."/>
            <person name="Marchand G."/>
            <person name="Marquand E."/>
            <person name="Bret-Mestries E."/>
            <person name="Morien E."/>
            <person name="Nambeesan S."/>
            <person name="Nguyen T."/>
            <person name="Pegot-Espagnet P."/>
            <person name="Pouilly N."/>
            <person name="Raftis F."/>
            <person name="Sallet E."/>
            <person name="Schiex T."/>
            <person name="Thomas J."/>
            <person name="Vandecasteele C."/>
            <person name="Vares D."/>
            <person name="Vear F."/>
            <person name="Vautrin S."/>
            <person name="Crespi M."/>
            <person name="Mangin B."/>
            <person name="Burke J.M."/>
            <person name="Salse J."/>
            <person name="Munos S."/>
            <person name="Vincourt P."/>
            <person name="Rieseberg L.H."/>
            <person name="Langlade N.B."/>
        </authorList>
    </citation>
    <scope>NUCLEOTIDE SEQUENCE [LARGE SCALE GENOMIC DNA]</scope>
    <source>
        <strain evidence="3">cv. SF193</strain>
    </source>
</reference>